<dbReference type="AlphaFoldDB" id="L1J172"/>
<dbReference type="InterPro" id="IPR002495">
    <property type="entry name" value="Glyco_trans_8"/>
</dbReference>
<proteinExistence type="predicted"/>
<evidence type="ECO:0008006" key="4">
    <source>
        <dbReference type="Google" id="ProtNLM"/>
    </source>
</evidence>
<dbReference type="PANTHER" id="PTHR11183">
    <property type="entry name" value="GLYCOGENIN SUBFAMILY MEMBER"/>
    <property type="match status" value="1"/>
</dbReference>
<dbReference type="OMA" id="ADANSCE"/>
<dbReference type="Gene3D" id="3.90.550.10">
    <property type="entry name" value="Spore Coat Polysaccharide Biosynthesis Protein SpsA, Chain A"/>
    <property type="match status" value="1"/>
</dbReference>
<evidence type="ECO:0000313" key="3">
    <source>
        <dbReference type="Proteomes" id="UP000011087"/>
    </source>
</evidence>
<dbReference type="Proteomes" id="UP000011087">
    <property type="component" value="Unassembled WGS sequence"/>
</dbReference>
<dbReference type="KEGG" id="gtt:GUITHDRAFT_112244"/>
<protein>
    <recommendedName>
        <fullName evidence="4">Hexosyltransferase</fullName>
    </recommendedName>
</protein>
<reference evidence="2" key="3">
    <citation type="submission" date="2015-06" db="UniProtKB">
        <authorList>
            <consortium name="EnsemblProtists"/>
        </authorList>
    </citation>
    <scope>IDENTIFICATION</scope>
</reference>
<dbReference type="HOGENOM" id="CLU_662990_0_0_1"/>
<dbReference type="EMBL" id="JH993021">
    <property type="protein sequence ID" value="EKX41825.1"/>
    <property type="molecule type" value="Genomic_DNA"/>
</dbReference>
<reference evidence="1 3" key="1">
    <citation type="journal article" date="2012" name="Nature">
        <title>Algal genomes reveal evolutionary mosaicism and the fate of nucleomorphs.</title>
        <authorList>
            <consortium name="DOE Joint Genome Institute"/>
            <person name="Curtis B.A."/>
            <person name="Tanifuji G."/>
            <person name="Burki F."/>
            <person name="Gruber A."/>
            <person name="Irimia M."/>
            <person name="Maruyama S."/>
            <person name="Arias M.C."/>
            <person name="Ball S.G."/>
            <person name="Gile G.H."/>
            <person name="Hirakawa Y."/>
            <person name="Hopkins J.F."/>
            <person name="Kuo A."/>
            <person name="Rensing S.A."/>
            <person name="Schmutz J."/>
            <person name="Symeonidi A."/>
            <person name="Elias M."/>
            <person name="Eveleigh R.J."/>
            <person name="Herman E.K."/>
            <person name="Klute M.J."/>
            <person name="Nakayama T."/>
            <person name="Obornik M."/>
            <person name="Reyes-Prieto A."/>
            <person name="Armbrust E.V."/>
            <person name="Aves S.J."/>
            <person name="Beiko R.G."/>
            <person name="Coutinho P."/>
            <person name="Dacks J.B."/>
            <person name="Durnford D.G."/>
            <person name="Fast N.M."/>
            <person name="Green B.R."/>
            <person name="Grisdale C.J."/>
            <person name="Hempel F."/>
            <person name="Henrissat B."/>
            <person name="Hoppner M.P."/>
            <person name="Ishida K."/>
            <person name="Kim E."/>
            <person name="Koreny L."/>
            <person name="Kroth P.G."/>
            <person name="Liu Y."/>
            <person name="Malik S.B."/>
            <person name="Maier U.G."/>
            <person name="McRose D."/>
            <person name="Mock T."/>
            <person name="Neilson J.A."/>
            <person name="Onodera N.T."/>
            <person name="Poole A.M."/>
            <person name="Pritham E.J."/>
            <person name="Richards T.A."/>
            <person name="Rocap G."/>
            <person name="Roy S.W."/>
            <person name="Sarai C."/>
            <person name="Schaack S."/>
            <person name="Shirato S."/>
            <person name="Slamovits C.H."/>
            <person name="Spencer D.F."/>
            <person name="Suzuki S."/>
            <person name="Worden A.Z."/>
            <person name="Zauner S."/>
            <person name="Barry K."/>
            <person name="Bell C."/>
            <person name="Bharti A.K."/>
            <person name="Crow J.A."/>
            <person name="Grimwood J."/>
            <person name="Kramer R."/>
            <person name="Lindquist E."/>
            <person name="Lucas S."/>
            <person name="Salamov A."/>
            <person name="McFadden G.I."/>
            <person name="Lane C.E."/>
            <person name="Keeling P.J."/>
            <person name="Gray M.W."/>
            <person name="Grigoriev I.V."/>
            <person name="Archibald J.M."/>
        </authorList>
    </citation>
    <scope>NUCLEOTIDE SEQUENCE</scope>
    <source>
        <strain evidence="1 3">CCMP2712</strain>
    </source>
</reference>
<keyword evidence="3" id="KW-1185">Reference proteome</keyword>
<dbReference type="SUPFAM" id="SSF53448">
    <property type="entry name" value="Nucleotide-diphospho-sugar transferases"/>
    <property type="match status" value="1"/>
</dbReference>
<accession>L1J172</accession>
<dbReference type="OrthoDB" id="2014201at2759"/>
<reference evidence="3" key="2">
    <citation type="submission" date="2012-11" db="EMBL/GenBank/DDBJ databases">
        <authorList>
            <person name="Kuo A."/>
            <person name="Curtis B.A."/>
            <person name="Tanifuji G."/>
            <person name="Burki F."/>
            <person name="Gruber A."/>
            <person name="Irimia M."/>
            <person name="Maruyama S."/>
            <person name="Arias M.C."/>
            <person name="Ball S.G."/>
            <person name="Gile G.H."/>
            <person name="Hirakawa Y."/>
            <person name="Hopkins J.F."/>
            <person name="Rensing S.A."/>
            <person name="Schmutz J."/>
            <person name="Symeonidi A."/>
            <person name="Elias M."/>
            <person name="Eveleigh R.J."/>
            <person name="Herman E.K."/>
            <person name="Klute M.J."/>
            <person name="Nakayama T."/>
            <person name="Obornik M."/>
            <person name="Reyes-Prieto A."/>
            <person name="Armbrust E.V."/>
            <person name="Aves S.J."/>
            <person name="Beiko R.G."/>
            <person name="Coutinho P."/>
            <person name="Dacks J.B."/>
            <person name="Durnford D.G."/>
            <person name="Fast N.M."/>
            <person name="Green B.R."/>
            <person name="Grisdale C."/>
            <person name="Hempe F."/>
            <person name="Henrissat B."/>
            <person name="Hoppner M.P."/>
            <person name="Ishida K.-I."/>
            <person name="Kim E."/>
            <person name="Koreny L."/>
            <person name="Kroth P.G."/>
            <person name="Liu Y."/>
            <person name="Malik S.-B."/>
            <person name="Maier U.G."/>
            <person name="McRose D."/>
            <person name="Mock T."/>
            <person name="Neilson J.A."/>
            <person name="Onodera N.T."/>
            <person name="Poole A.M."/>
            <person name="Pritham E.J."/>
            <person name="Richards T.A."/>
            <person name="Rocap G."/>
            <person name="Roy S.W."/>
            <person name="Sarai C."/>
            <person name="Schaack S."/>
            <person name="Shirato S."/>
            <person name="Slamovits C.H."/>
            <person name="Spencer D.F."/>
            <person name="Suzuki S."/>
            <person name="Worden A.Z."/>
            <person name="Zauner S."/>
            <person name="Barry K."/>
            <person name="Bell C."/>
            <person name="Bharti A.K."/>
            <person name="Crow J.A."/>
            <person name="Grimwood J."/>
            <person name="Kramer R."/>
            <person name="Lindquist E."/>
            <person name="Lucas S."/>
            <person name="Salamov A."/>
            <person name="McFadden G.I."/>
            <person name="Lane C.E."/>
            <person name="Keeling P.J."/>
            <person name="Gray M.W."/>
            <person name="Grigoriev I.V."/>
            <person name="Archibald J.M."/>
        </authorList>
    </citation>
    <scope>NUCLEOTIDE SEQUENCE</scope>
    <source>
        <strain evidence="3">CCMP2712</strain>
    </source>
</reference>
<dbReference type="GeneID" id="17298469"/>
<dbReference type="EnsemblProtists" id="EKX41825">
    <property type="protein sequence ID" value="EKX41825"/>
    <property type="gene ID" value="GUITHDRAFT_112244"/>
</dbReference>
<gene>
    <name evidence="1" type="ORF">GUITHDRAFT_112244</name>
</gene>
<dbReference type="STRING" id="905079.L1J172"/>
<dbReference type="CDD" id="cd02537">
    <property type="entry name" value="GT8_Glycogenin"/>
    <property type="match status" value="1"/>
</dbReference>
<dbReference type="InterPro" id="IPR050587">
    <property type="entry name" value="GNT1/Glycosyltrans_8"/>
</dbReference>
<evidence type="ECO:0000313" key="2">
    <source>
        <dbReference type="EnsemblProtists" id="EKX41825"/>
    </source>
</evidence>
<dbReference type="PaxDb" id="55529-EKX41825"/>
<dbReference type="InterPro" id="IPR029044">
    <property type="entry name" value="Nucleotide-diphossugar_trans"/>
</dbReference>
<dbReference type="Pfam" id="PF01501">
    <property type="entry name" value="Glyco_transf_8"/>
    <property type="match status" value="1"/>
</dbReference>
<dbReference type="RefSeq" id="XP_005828805.1">
    <property type="nucleotide sequence ID" value="XM_005828748.1"/>
</dbReference>
<sequence length="415" mass="47909">MPPHATCSPEVIASPNAFDTSVDVSVPVNVANKSYAYVTLLTRDPYLPGVVALLHSLKKTKAKYPVLCVVGADVSKEARAEIEMFGGIVREFDKFLPFPEGTSNSYANPLWIDCWMKLHLWELTEYRKMVYLDADMVVRRNIDHLFEHPQEFLAAQDCYNGGDPEDKARGHYHDPEKCFYSSSCPSKIKPYFNAGFFVFTPSHETANDMKQKSRSMDVTQLTFAEQDFMNEYFKGKWEGHVLPYTYNCIKWFGKYHKNSPYHKDEVHILHYVTEKPWNVGHVDLQDPDNFDHLDHIYDQYDDWIELWEEAMKFRASASGANNWKHISKASAGSVTMFGKEDSFIVAKLCEDSTIEWCYRTMDELKPVREKNRQEKLKLKEQACNNQTIVDATKENCKGRNTDQVGTVRTRIPVCN</sequence>
<evidence type="ECO:0000313" key="1">
    <source>
        <dbReference type="EMBL" id="EKX41825.1"/>
    </source>
</evidence>
<dbReference type="eggNOG" id="KOG1950">
    <property type="taxonomic scope" value="Eukaryota"/>
</dbReference>
<dbReference type="GO" id="GO:0016757">
    <property type="term" value="F:glycosyltransferase activity"/>
    <property type="evidence" value="ECO:0007669"/>
    <property type="project" value="InterPro"/>
</dbReference>
<name>L1J172_GUITC</name>
<organism evidence="1">
    <name type="scientific">Guillardia theta (strain CCMP2712)</name>
    <name type="common">Cryptophyte</name>
    <dbReference type="NCBI Taxonomy" id="905079"/>
    <lineage>
        <taxon>Eukaryota</taxon>
        <taxon>Cryptophyceae</taxon>
        <taxon>Pyrenomonadales</taxon>
        <taxon>Geminigeraceae</taxon>
        <taxon>Guillardia</taxon>
    </lineage>
</organism>